<dbReference type="GeneID" id="63775844"/>
<dbReference type="AlphaFoldDB" id="A0A1Y2EBS8"/>
<name>A0A1Y2EBS8_9PEZI</name>
<evidence type="ECO:0000313" key="1">
    <source>
        <dbReference type="EMBL" id="ORY68726.1"/>
    </source>
</evidence>
<sequence length="110" mass="12110">MSLTPKICIAVIGSGPIGKLLACSTTRRPGIELVSTLYVAKSCRARTSDHLLLRWHTRLRGKVLEDKVRATVGQVFIEESHCFIGVKGWLSVAAHLPTLRLFVLNLSESN</sequence>
<dbReference type="EMBL" id="MCFJ01000003">
    <property type="protein sequence ID" value="ORY68726.1"/>
    <property type="molecule type" value="Genomic_DNA"/>
</dbReference>
<evidence type="ECO:0000313" key="2">
    <source>
        <dbReference type="Proteomes" id="UP000193689"/>
    </source>
</evidence>
<gene>
    <name evidence="1" type="ORF">BCR38DRAFT_424150</name>
</gene>
<protein>
    <submittedName>
        <fullName evidence="1">Uncharacterized protein</fullName>
    </submittedName>
</protein>
<keyword evidence="2" id="KW-1185">Reference proteome</keyword>
<dbReference type="Proteomes" id="UP000193689">
    <property type="component" value="Unassembled WGS sequence"/>
</dbReference>
<dbReference type="RefSeq" id="XP_040719013.1">
    <property type="nucleotide sequence ID" value="XM_040859632.1"/>
</dbReference>
<comment type="caution">
    <text evidence="1">The sequence shown here is derived from an EMBL/GenBank/DDBJ whole genome shotgun (WGS) entry which is preliminary data.</text>
</comment>
<proteinExistence type="predicted"/>
<organism evidence="1 2">
    <name type="scientific">Pseudomassariella vexata</name>
    <dbReference type="NCBI Taxonomy" id="1141098"/>
    <lineage>
        <taxon>Eukaryota</taxon>
        <taxon>Fungi</taxon>
        <taxon>Dikarya</taxon>
        <taxon>Ascomycota</taxon>
        <taxon>Pezizomycotina</taxon>
        <taxon>Sordariomycetes</taxon>
        <taxon>Xylariomycetidae</taxon>
        <taxon>Amphisphaeriales</taxon>
        <taxon>Pseudomassariaceae</taxon>
        <taxon>Pseudomassariella</taxon>
    </lineage>
</organism>
<reference evidence="1 2" key="1">
    <citation type="submission" date="2016-07" db="EMBL/GenBank/DDBJ databases">
        <title>Pervasive Adenine N6-methylation of Active Genes in Fungi.</title>
        <authorList>
            <consortium name="DOE Joint Genome Institute"/>
            <person name="Mondo S.J."/>
            <person name="Dannebaum R.O."/>
            <person name="Kuo R.C."/>
            <person name="Labutti K."/>
            <person name="Haridas S."/>
            <person name="Kuo A."/>
            <person name="Salamov A."/>
            <person name="Ahrendt S.R."/>
            <person name="Lipzen A."/>
            <person name="Sullivan W."/>
            <person name="Andreopoulos W.B."/>
            <person name="Clum A."/>
            <person name="Lindquist E."/>
            <person name="Daum C."/>
            <person name="Ramamoorthy G.K."/>
            <person name="Gryganskyi A."/>
            <person name="Culley D."/>
            <person name="Magnuson J.K."/>
            <person name="James T.Y."/>
            <person name="O'Malley M.A."/>
            <person name="Stajich J.E."/>
            <person name="Spatafora J.W."/>
            <person name="Visel A."/>
            <person name="Grigoriev I.V."/>
        </authorList>
    </citation>
    <scope>NUCLEOTIDE SEQUENCE [LARGE SCALE GENOMIC DNA]</scope>
    <source>
        <strain evidence="1 2">CBS 129021</strain>
    </source>
</reference>
<dbReference type="InParanoid" id="A0A1Y2EBS8"/>
<accession>A0A1Y2EBS8</accession>